<dbReference type="AlphaFoldDB" id="A0AAW7IQH8"/>
<dbReference type="InterPro" id="IPR003833">
    <property type="entry name" value="CT_C_D"/>
</dbReference>
<dbReference type="InterPro" id="IPR010016">
    <property type="entry name" value="PxpB"/>
</dbReference>
<evidence type="ECO:0000313" key="6">
    <source>
        <dbReference type="Proteomes" id="UP001234602"/>
    </source>
</evidence>
<feature type="domain" description="Carboxyltransferase" evidence="4">
    <location>
        <begin position="14"/>
        <end position="229"/>
    </location>
</feature>
<dbReference type="PANTHER" id="PTHR34698:SF2">
    <property type="entry name" value="5-OXOPROLINASE SUBUNIT B"/>
    <property type="match status" value="1"/>
</dbReference>
<sequence>MSSMPEKLLNKTTCVLSPLGDSAIVITFGNEMKYGIHKKIKMFMDLLEDEPFAGFIECVPAFTNLTVFYDPLVIYKNQKQSNETETISPYEVVRSILETKLEDLKEDKKLTHRTVSIPVCYGNEYGPDLEYVARYNNLTTDEVVHIHSNGEYLAYMIGFAPGFPFLGGLSEKISAPRRSSPRMTIPAGAVGIAGMQTGVYPISTPGGWQLIGQTPTKLFLPNVDPPSLLQAGDIVKFHPISTQEYKEMILKEGV</sequence>
<keyword evidence="1" id="KW-0547">Nucleotide-binding</keyword>
<evidence type="ECO:0000256" key="2">
    <source>
        <dbReference type="ARBA" id="ARBA00022801"/>
    </source>
</evidence>
<dbReference type="EMBL" id="JAUCEY010000008">
    <property type="protein sequence ID" value="MDM5454031.1"/>
    <property type="molecule type" value="Genomic_DNA"/>
</dbReference>
<dbReference type="GO" id="GO:0017168">
    <property type="term" value="F:5-oxoprolinase (ATP-hydrolyzing) activity"/>
    <property type="evidence" value="ECO:0007669"/>
    <property type="project" value="UniProtKB-EC"/>
</dbReference>
<dbReference type="Pfam" id="PF02682">
    <property type="entry name" value="CT_C_D"/>
    <property type="match status" value="1"/>
</dbReference>
<dbReference type="GO" id="GO:0005524">
    <property type="term" value="F:ATP binding"/>
    <property type="evidence" value="ECO:0007669"/>
    <property type="project" value="UniProtKB-KW"/>
</dbReference>
<evidence type="ECO:0000313" key="5">
    <source>
        <dbReference type="EMBL" id="MDM5454031.1"/>
    </source>
</evidence>
<evidence type="ECO:0000259" key="4">
    <source>
        <dbReference type="SMART" id="SM00796"/>
    </source>
</evidence>
<dbReference type="Proteomes" id="UP001234602">
    <property type="component" value="Unassembled WGS sequence"/>
</dbReference>
<dbReference type="Gene3D" id="3.30.1360.40">
    <property type="match status" value="1"/>
</dbReference>
<keyword evidence="2 5" id="KW-0378">Hydrolase</keyword>
<dbReference type="NCBIfam" id="TIGR00370">
    <property type="entry name" value="5-oxoprolinase subunit PxpB"/>
    <property type="match status" value="1"/>
</dbReference>
<name>A0AAW7IQH8_9BACI</name>
<reference evidence="5" key="1">
    <citation type="submission" date="2023-06" db="EMBL/GenBank/DDBJ databases">
        <title>Comparative genomics of Bacillaceae isolates and their secondary metabolite potential.</title>
        <authorList>
            <person name="Song L."/>
            <person name="Nielsen L.J."/>
            <person name="Mohite O."/>
            <person name="Xu X."/>
            <person name="Weber T."/>
            <person name="Kovacs A.T."/>
        </authorList>
    </citation>
    <scope>NUCLEOTIDE SEQUENCE</scope>
    <source>
        <strain evidence="5">D8_B_37</strain>
    </source>
</reference>
<evidence type="ECO:0000256" key="1">
    <source>
        <dbReference type="ARBA" id="ARBA00022741"/>
    </source>
</evidence>
<dbReference type="SUPFAM" id="SSF50891">
    <property type="entry name" value="Cyclophilin-like"/>
    <property type="match status" value="1"/>
</dbReference>
<proteinExistence type="predicted"/>
<keyword evidence="3" id="KW-0067">ATP-binding</keyword>
<dbReference type="RefSeq" id="WP_155727290.1">
    <property type="nucleotide sequence ID" value="NZ_CP011008.1"/>
</dbReference>
<dbReference type="EC" id="3.5.2.9" evidence="5"/>
<comment type="caution">
    <text evidence="5">The sequence shown here is derived from an EMBL/GenBank/DDBJ whole genome shotgun (WGS) entry which is preliminary data.</text>
</comment>
<dbReference type="Gene3D" id="2.40.100.10">
    <property type="entry name" value="Cyclophilin-like"/>
    <property type="match status" value="1"/>
</dbReference>
<dbReference type="SMART" id="SM00796">
    <property type="entry name" value="AHS1"/>
    <property type="match status" value="1"/>
</dbReference>
<evidence type="ECO:0000256" key="3">
    <source>
        <dbReference type="ARBA" id="ARBA00022840"/>
    </source>
</evidence>
<accession>A0AAW7IQH8</accession>
<protein>
    <submittedName>
        <fullName evidence="5">5-oxoprolinase subunit PxpB</fullName>
        <ecNumber evidence="5">3.5.2.9</ecNumber>
    </submittedName>
</protein>
<organism evidence="5 6">
    <name type="scientific">Peribacillus simplex</name>
    <dbReference type="NCBI Taxonomy" id="1478"/>
    <lineage>
        <taxon>Bacteria</taxon>
        <taxon>Bacillati</taxon>
        <taxon>Bacillota</taxon>
        <taxon>Bacilli</taxon>
        <taxon>Bacillales</taxon>
        <taxon>Bacillaceae</taxon>
        <taxon>Peribacillus</taxon>
    </lineage>
</organism>
<dbReference type="SUPFAM" id="SSF160467">
    <property type="entry name" value="PH0987 N-terminal domain-like"/>
    <property type="match status" value="1"/>
</dbReference>
<dbReference type="InterPro" id="IPR029000">
    <property type="entry name" value="Cyclophilin-like_dom_sf"/>
</dbReference>
<dbReference type="PANTHER" id="PTHR34698">
    <property type="entry name" value="5-OXOPROLINASE SUBUNIT B"/>
    <property type="match status" value="1"/>
</dbReference>
<gene>
    <name evidence="5" type="primary">pxpB</name>
    <name evidence="5" type="ORF">QUF89_17990</name>
</gene>